<evidence type="ECO:0008006" key="4">
    <source>
        <dbReference type="Google" id="ProtNLM"/>
    </source>
</evidence>
<organism evidence="2 3">
    <name type="scientific">Neolewinella aquimaris</name>
    <dbReference type="NCBI Taxonomy" id="1835722"/>
    <lineage>
        <taxon>Bacteria</taxon>
        <taxon>Pseudomonadati</taxon>
        <taxon>Bacteroidota</taxon>
        <taxon>Saprospiria</taxon>
        <taxon>Saprospirales</taxon>
        <taxon>Lewinellaceae</taxon>
        <taxon>Neolewinella</taxon>
    </lineage>
</organism>
<reference evidence="2 3" key="1">
    <citation type="submission" date="2020-08" db="EMBL/GenBank/DDBJ databases">
        <title>Genomic Encyclopedia of Type Strains, Phase IV (KMG-IV): sequencing the most valuable type-strain genomes for metagenomic binning, comparative biology and taxonomic classification.</title>
        <authorList>
            <person name="Goeker M."/>
        </authorList>
    </citation>
    <scope>NUCLEOTIDE SEQUENCE [LARGE SCALE GENOMIC DNA]</scope>
    <source>
        <strain evidence="2 3">DSM 105137</strain>
    </source>
</reference>
<evidence type="ECO:0000256" key="1">
    <source>
        <dbReference type="SAM" id="SignalP"/>
    </source>
</evidence>
<dbReference type="InterPro" id="IPR025245">
    <property type="entry name" value="DUF4197"/>
</dbReference>
<evidence type="ECO:0000313" key="3">
    <source>
        <dbReference type="Proteomes" id="UP000576209"/>
    </source>
</evidence>
<dbReference type="Pfam" id="PF13852">
    <property type="entry name" value="DUF4197"/>
    <property type="match status" value="1"/>
</dbReference>
<feature type="chain" id="PRO_5032962113" description="DUF4197 domain-containing protein" evidence="1">
    <location>
        <begin position="25"/>
        <end position="241"/>
    </location>
</feature>
<accession>A0A840E335</accession>
<dbReference type="PROSITE" id="PS51257">
    <property type="entry name" value="PROKAR_LIPOPROTEIN"/>
    <property type="match status" value="1"/>
</dbReference>
<dbReference type="EMBL" id="JACIFF010000005">
    <property type="protein sequence ID" value="MBB4079500.1"/>
    <property type="molecule type" value="Genomic_DNA"/>
</dbReference>
<feature type="signal peptide" evidence="1">
    <location>
        <begin position="1"/>
        <end position="24"/>
    </location>
</feature>
<sequence length="241" mass="26446">MPLRRLLFLFLPFLLLGCTSQQINQTLNTVLNGGLTSADIASGLKEALQIGAREGAEELAKPGGYFDDLTYRILLPEEVRKVTDRLQGVPGFNNLEEVILKKINQGAEDAATKAAPIFVDAIRQMTIQDAVGILKGNNTAATSYLEQSTTQALTGEFAPVINASLDKYDANKVWRDAATAYNNFPLTRQEVNTDLGAYVTEQALNGLFKKVALKEIDIRQNVSARTTELLRRVFAQQDAVN</sequence>
<name>A0A840E335_9BACT</name>
<proteinExistence type="predicted"/>
<keyword evidence="3" id="KW-1185">Reference proteome</keyword>
<gene>
    <name evidence="2" type="ORF">GGR28_002125</name>
</gene>
<dbReference type="Proteomes" id="UP000576209">
    <property type="component" value="Unassembled WGS sequence"/>
</dbReference>
<comment type="caution">
    <text evidence="2">The sequence shown here is derived from an EMBL/GenBank/DDBJ whole genome shotgun (WGS) entry which is preliminary data.</text>
</comment>
<evidence type="ECO:0000313" key="2">
    <source>
        <dbReference type="EMBL" id="MBB4079500.1"/>
    </source>
</evidence>
<keyword evidence="1" id="KW-0732">Signal</keyword>
<dbReference type="AlphaFoldDB" id="A0A840E335"/>
<protein>
    <recommendedName>
        <fullName evidence="4">DUF4197 domain-containing protein</fullName>
    </recommendedName>
</protein>
<dbReference type="RefSeq" id="WP_246416623.1">
    <property type="nucleotide sequence ID" value="NZ_JACIFF010000005.1"/>
</dbReference>